<dbReference type="CDD" id="cd03230">
    <property type="entry name" value="ABC_DR_subfamily_A"/>
    <property type="match status" value="1"/>
</dbReference>
<dbReference type="PANTHER" id="PTHR43335">
    <property type="entry name" value="ABC TRANSPORTER, ATP-BINDING PROTEIN"/>
    <property type="match status" value="1"/>
</dbReference>
<dbReference type="InterPro" id="IPR003593">
    <property type="entry name" value="AAA+_ATPase"/>
</dbReference>
<keyword evidence="7" id="KW-1185">Reference proteome</keyword>
<evidence type="ECO:0000256" key="3">
    <source>
        <dbReference type="ARBA" id="ARBA00022741"/>
    </source>
</evidence>
<dbReference type="GO" id="GO:0016887">
    <property type="term" value="F:ATP hydrolysis activity"/>
    <property type="evidence" value="ECO:0007669"/>
    <property type="project" value="InterPro"/>
</dbReference>
<feature type="domain" description="ABC transporter" evidence="5">
    <location>
        <begin position="38"/>
        <end position="263"/>
    </location>
</feature>
<dbReference type="Proteomes" id="UP000291469">
    <property type="component" value="Chromosome"/>
</dbReference>
<evidence type="ECO:0000256" key="1">
    <source>
        <dbReference type="ARBA" id="ARBA00005417"/>
    </source>
</evidence>
<protein>
    <submittedName>
        <fullName evidence="6">ABC transporter ATP-binding protein</fullName>
    </submittedName>
</protein>
<dbReference type="GO" id="GO:0005524">
    <property type="term" value="F:ATP binding"/>
    <property type="evidence" value="ECO:0007669"/>
    <property type="project" value="UniProtKB-KW"/>
</dbReference>
<gene>
    <name evidence="6" type="ORF">ER308_20160</name>
</gene>
<dbReference type="InterPro" id="IPR003439">
    <property type="entry name" value="ABC_transporter-like_ATP-bd"/>
</dbReference>
<accession>A0A411YKE5</accession>
<dbReference type="AlphaFoldDB" id="A0A411YKE5"/>
<reference evidence="6 7" key="1">
    <citation type="submission" date="2019-01" db="EMBL/GenBank/DDBJ databases">
        <title>Egibacter rhizosphaerae EGI 80759T.</title>
        <authorList>
            <person name="Chen D.-D."/>
            <person name="Tian Y."/>
            <person name="Jiao J.-Y."/>
            <person name="Zhang X.-T."/>
            <person name="Zhang Y.-G."/>
            <person name="Zhang Y."/>
            <person name="Xiao M."/>
            <person name="Shu W.-S."/>
            <person name="Li W.-J."/>
        </authorList>
    </citation>
    <scope>NUCLEOTIDE SEQUENCE [LARGE SCALE GENOMIC DNA]</scope>
    <source>
        <strain evidence="6 7">EGI 80759</strain>
    </source>
</reference>
<dbReference type="InterPro" id="IPR027417">
    <property type="entry name" value="P-loop_NTPase"/>
</dbReference>
<dbReference type="SUPFAM" id="SSF52540">
    <property type="entry name" value="P-loop containing nucleoside triphosphate hydrolases"/>
    <property type="match status" value="1"/>
</dbReference>
<keyword evidence="3" id="KW-0547">Nucleotide-binding</keyword>
<name>A0A411YKE5_9ACTN</name>
<evidence type="ECO:0000313" key="7">
    <source>
        <dbReference type="Proteomes" id="UP000291469"/>
    </source>
</evidence>
<sequence length="334" mass="35128">MGLLQVVCRAAPCGPAAPQPSVRVRVSSAAMPAHPAAIAVEGLEVSYGAHRALSGVSLSVAPGEVVALLGPNGAGKTTAARCIAGMRRPDGGNARVLGLDPAADRDRMTRVLGVMPQTPGCHRQATPRELLRTHARFFADPLDPDELVARAGLGEVARRRIRTLSGGEVQRCSLALALVGRPRVLLLDEPSSGIDPHGRRHVWGLLAELAADGVGILMTTHSLDEAARVADTVVVLDRGVVRAWDTPASLSASAGRGLLLETPDELDADALAADLRSPVEALGGGRWRVDATSDRIPEVAAWFARTGCRLSGIRADVPDLEDVYLRLTAREDEP</sequence>
<dbReference type="EMBL" id="CP036402">
    <property type="protein sequence ID" value="QBI21651.1"/>
    <property type="molecule type" value="Genomic_DNA"/>
</dbReference>
<dbReference type="SMART" id="SM00382">
    <property type="entry name" value="AAA"/>
    <property type="match status" value="1"/>
</dbReference>
<organism evidence="6 7">
    <name type="scientific">Egibacter rhizosphaerae</name>
    <dbReference type="NCBI Taxonomy" id="1670831"/>
    <lineage>
        <taxon>Bacteria</taxon>
        <taxon>Bacillati</taxon>
        <taxon>Actinomycetota</taxon>
        <taxon>Nitriliruptoria</taxon>
        <taxon>Egibacterales</taxon>
        <taxon>Egibacteraceae</taxon>
        <taxon>Egibacter</taxon>
    </lineage>
</organism>
<evidence type="ECO:0000256" key="4">
    <source>
        <dbReference type="ARBA" id="ARBA00022840"/>
    </source>
</evidence>
<dbReference type="PANTHER" id="PTHR43335:SF2">
    <property type="entry name" value="ABC TRANSPORTER, ATP-BINDING PROTEIN"/>
    <property type="match status" value="1"/>
</dbReference>
<keyword evidence="4 6" id="KW-0067">ATP-binding</keyword>
<dbReference type="Gene3D" id="3.40.50.300">
    <property type="entry name" value="P-loop containing nucleotide triphosphate hydrolases"/>
    <property type="match status" value="1"/>
</dbReference>
<evidence type="ECO:0000313" key="6">
    <source>
        <dbReference type="EMBL" id="QBI21651.1"/>
    </source>
</evidence>
<dbReference type="Pfam" id="PF00005">
    <property type="entry name" value="ABC_tran"/>
    <property type="match status" value="1"/>
</dbReference>
<evidence type="ECO:0000259" key="5">
    <source>
        <dbReference type="PROSITE" id="PS50893"/>
    </source>
</evidence>
<proteinExistence type="inferred from homology"/>
<dbReference type="PROSITE" id="PS50893">
    <property type="entry name" value="ABC_TRANSPORTER_2"/>
    <property type="match status" value="1"/>
</dbReference>
<comment type="similarity">
    <text evidence="1">Belongs to the ABC transporter superfamily.</text>
</comment>
<keyword evidence="2" id="KW-0813">Transport</keyword>
<dbReference type="KEGG" id="erz:ER308_20160"/>
<evidence type="ECO:0000256" key="2">
    <source>
        <dbReference type="ARBA" id="ARBA00022448"/>
    </source>
</evidence>
<dbReference type="OrthoDB" id="9804819at2"/>